<sequence length="491" mass="52513">MKPHLHSLVAVLLCLPLVWGDSFDDKANELLASTKVRGFAVAIKVPEQTNPVIRAYGKVSAAANAADVTTDTAFMMASVSKPIAGAAIAKMIDQRLITLDTDIRTVLPAGYAATNYQNPLHTSKAVTFRHIVTHRSGLRPDIPDVLGTRGQVSPSYGPTNGYLGSAVGNPNCSLTDVKGFYRDYMEQGAPDTTVGRADLSVYPGGTFDWYTNADGANAWSRNASGANRNYSNFAMGYIAALVEHKTGMNFSHYCDTNLFGPLGMTNTKWLREELPNTTQQAVPVRSNGDGTYFDIGHYCFIDYTSGQLYTTANDAAKWGNEMLSKGTTTLWSSATAAQVFGCQEKDASNTQLSEFDCEYSLAWEYLGSAKKDSQIAANTWMAAFQNYNWTDSVQHGGGELGVTTQFIIFPSAGAYGVVMINSAGAEKDAVAEAAAINILGGLFPEAPKVETPAPAPAPGPSCFPASLYTSVIQQASRLVDSASSAFSGFWA</sequence>
<dbReference type="EMBL" id="CAICTM010002195">
    <property type="protein sequence ID" value="CAB9528320.1"/>
    <property type="molecule type" value="Genomic_DNA"/>
</dbReference>
<evidence type="ECO:0000313" key="4">
    <source>
        <dbReference type="Proteomes" id="UP001153069"/>
    </source>
</evidence>
<evidence type="ECO:0000256" key="1">
    <source>
        <dbReference type="SAM" id="SignalP"/>
    </source>
</evidence>
<feature type="signal peptide" evidence="1">
    <location>
        <begin position="1"/>
        <end position="20"/>
    </location>
</feature>
<dbReference type="Proteomes" id="UP001153069">
    <property type="component" value="Unassembled WGS sequence"/>
</dbReference>
<reference evidence="3" key="1">
    <citation type="submission" date="2020-06" db="EMBL/GenBank/DDBJ databases">
        <authorList>
            <consortium name="Plant Systems Biology data submission"/>
        </authorList>
    </citation>
    <scope>NUCLEOTIDE SEQUENCE</scope>
    <source>
        <strain evidence="3">D6</strain>
    </source>
</reference>
<dbReference type="OrthoDB" id="44374at2759"/>
<dbReference type="SUPFAM" id="SSF56601">
    <property type="entry name" value="beta-lactamase/transpeptidase-like"/>
    <property type="match status" value="1"/>
</dbReference>
<protein>
    <submittedName>
        <fullName evidence="3">Beta-lactamase</fullName>
    </submittedName>
</protein>
<dbReference type="PANTHER" id="PTHR46825:SF9">
    <property type="entry name" value="BETA-LACTAMASE-RELATED DOMAIN-CONTAINING PROTEIN"/>
    <property type="match status" value="1"/>
</dbReference>
<dbReference type="Pfam" id="PF00144">
    <property type="entry name" value="Beta-lactamase"/>
    <property type="match status" value="1"/>
</dbReference>
<dbReference type="PANTHER" id="PTHR46825">
    <property type="entry name" value="D-ALANYL-D-ALANINE-CARBOXYPEPTIDASE/ENDOPEPTIDASE AMPH"/>
    <property type="match status" value="1"/>
</dbReference>
<gene>
    <name evidence="3" type="ORF">SEMRO_2197_G318680.1</name>
</gene>
<name>A0A9N8F0V8_9STRA</name>
<evidence type="ECO:0000259" key="2">
    <source>
        <dbReference type="Pfam" id="PF00144"/>
    </source>
</evidence>
<feature type="domain" description="Beta-lactamase-related" evidence="2">
    <location>
        <begin position="24"/>
        <end position="436"/>
    </location>
</feature>
<accession>A0A9N8F0V8</accession>
<dbReference type="AlphaFoldDB" id="A0A9N8F0V8"/>
<dbReference type="InterPro" id="IPR050491">
    <property type="entry name" value="AmpC-like"/>
</dbReference>
<keyword evidence="1" id="KW-0732">Signal</keyword>
<organism evidence="3 4">
    <name type="scientific">Seminavis robusta</name>
    <dbReference type="NCBI Taxonomy" id="568900"/>
    <lineage>
        <taxon>Eukaryota</taxon>
        <taxon>Sar</taxon>
        <taxon>Stramenopiles</taxon>
        <taxon>Ochrophyta</taxon>
        <taxon>Bacillariophyta</taxon>
        <taxon>Bacillariophyceae</taxon>
        <taxon>Bacillariophycidae</taxon>
        <taxon>Naviculales</taxon>
        <taxon>Naviculaceae</taxon>
        <taxon>Seminavis</taxon>
    </lineage>
</organism>
<keyword evidence="4" id="KW-1185">Reference proteome</keyword>
<proteinExistence type="predicted"/>
<evidence type="ECO:0000313" key="3">
    <source>
        <dbReference type="EMBL" id="CAB9528320.1"/>
    </source>
</evidence>
<comment type="caution">
    <text evidence="3">The sequence shown here is derived from an EMBL/GenBank/DDBJ whole genome shotgun (WGS) entry which is preliminary data.</text>
</comment>
<dbReference type="InterPro" id="IPR012338">
    <property type="entry name" value="Beta-lactam/transpept-like"/>
</dbReference>
<feature type="chain" id="PRO_5040161888" evidence="1">
    <location>
        <begin position="21"/>
        <end position="491"/>
    </location>
</feature>
<dbReference type="InterPro" id="IPR001466">
    <property type="entry name" value="Beta-lactam-related"/>
</dbReference>
<dbReference type="Gene3D" id="3.40.710.10">
    <property type="entry name" value="DD-peptidase/beta-lactamase superfamily"/>
    <property type="match status" value="2"/>
</dbReference>